<name>A0ABZ2YIS2_9BACT</name>
<dbReference type="PANTHER" id="PTHR43133:SF46">
    <property type="entry name" value="RNA POLYMERASE SIGMA-70 FACTOR ECF SUBFAMILY"/>
    <property type="match status" value="1"/>
</dbReference>
<evidence type="ECO:0000256" key="1">
    <source>
        <dbReference type="ARBA" id="ARBA00010641"/>
    </source>
</evidence>
<dbReference type="Proteomes" id="UP001485459">
    <property type="component" value="Chromosome"/>
</dbReference>
<dbReference type="RefSeq" id="WP_341834594.1">
    <property type="nucleotide sequence ID" value="NZ_CP149822.1"/>
</dbReference>
<keyword evidence="2" id="KW-0805">Transcription regulation</keyword>
<reference evidence="8" key="1">
    <citation type="submission" date="2024-03" db="EMBL/GenBank/DDBJ databases">
        <title>Chitinophaga horti sp. nov., isolated from garden soil.</title>
        <authorList>
            <person name="Lee D.S."/>
            <person name="Han D.M."/>
            <person name="Baek J.H."/>
            <person name="Choi D.G."/>
            <person name="Jeon J.H."/>
            <person name="Jeon C.O."/>
        </authorList>
    </citation>
    <scope>NUCLEOTIDE SEQUENCE [LARGE SCALE GENOMIC DNA]</scope>
    <source>
        <strain evidence="8">GPA1</strain>
    </source>
</reference>
<dbReference type="InterPro" id="IPR013324">
    <property type="entry name" value="RNA_pol_sigma_r3/r4-like"/>
</dbReference>
<keyword evidence="8" id="KW-1185">Reference proteome</keyword>
<organism evidence="7 8">
    <name type="scientific">Chitinophaga pollutisoli</name>
    <dbReference type="NCBI Taxonomy" id="3133966"/>
    <lineage>
        <taxon>Bacteria</taxon>
        <taxon>Pseudomonadati</taxon>
        <taxon>Bacteroidota</taxon>
        <taxon>Chitinophagia</taxon>
        <taxon>Chitinophagales</taxon>
        <taxon>Chitinophagaceae</taxon>
        <taxon>Chitinophaga</taxon>
    </lineage>
</organism>
<accession>A0ABZ2YIS2</accession>
<dbReference type="NCBIfam" id="TIGR02937">
    <property type="entry name" value="sigma70-ECF"/>
    <property type="match status" value="1"/>
</dbReference>
<dbReference type="InterPro" id="IPR036388">
    <property type="entry name" value="WH-like_DNA-bd_sf"/>
</dbReference>
<dbReference type="SUPFAM" id="SSF88946">
    <property type="entry name" value="Sigma2 domain of RNA polymerase sigma factors"/>
    <property type="match status" value="1"/>
</dbReference>
<evidence type="ECO:0000259" key="5">
    <source>
        <dbReference type="Pfam" id="PF04542"/>
    </source>
</evidence>
<sequence>MSTSIQYEKEWLHMAADGDELAFTHLFHAYKFKLYGFIARLTGSPDTAEDVVQDVFLKLWKERKSLREVDAFGSYLFRMAQNHAINGFRKMAREEVMRREISAGDLPAYSTPQSEIALKETREILHKAIQQLPPRQKAIYLLSREEGVKHEEIARRLRITTGTVKNHMIQALRTLREQLSQHPHSLEIILLPCLVFPFC</sequence>
<evidence type="ECO:0000256" key="2">
    <source>
        <dbReference type="ARBA" id="ARBA00023015"/>
    </source>
</evidence>
<dbReference type="Gene3D" id="1.10.1740.10">
    <property type="match status" value="1"/>
</dbReference>
<evidence type="ECO:0000256" key="3">
    <source>
        <dbReference type="ARBA" id="ARBA00023082"/>
    </source>
</evidence>
<dbReference type="InterPro" id="IPR007627">
    <property type="entry name" value="RNA_pol_sigma70_r2"/>
</dbReference>
<evidence type="ECO:0000256" key="4">
    <source>
        <dbReference type="ARBA" id="ARBA00023163"/>
    </source>
</evidence>
<proteinExistence type="inferred from homology"/>
<dbReference type="SUPFAM" id="SSF88659">
    <property type="entry name" value="Sigma3 and sigma4 domains of RNA polymerase sigma factors"/>
    <property type="match status" value="1"/>
</dbReference>
<evidence type="ECO:0000313" key="7">
    <source>
        <dbReference type="EMBL" id="WZN39616.1"/>
    </source>
</evidence>
<comment type="similarity">
    <text evidence="1">Belongs to the sigma-70 factor family. ECF subfamily.</text>
</comment>
<keyword evidence="3" id="KW-0731">Sigma factor</keyword>
<feature type="domain" description="RNA polymerase sigma factor 70 region 4 type 2" evidence="6">
    <location>
        <begin position="123"/>
        <end position="175"/>
    </location>
</feature>
<evidence type="ECO:0000313" key="8">
    <source>
        <dbReference type="Proteomes" id="UP001485459"/>
    </source>
</evidence>
<dbReference type="Pfam" id="PF08281">
    <property type="entry name" value="Sigma70_r4_2"/>
    <property type="match status" value="1"/>
</dbReference>
<dbReference type="InterPro" id="IPR014284">
    <property type="entry name" value="RNA_pol_sigma-70_dom"/>
</dbReference>
<dbReference type="Pfam" id="PF04542">
    <property type="entry name" value="Sigma70_r2"/>
    <property type="match status" value="1"/>
</dbReference>
<dbReference type="InterPro" id="IPR013249">
    <property type="entry name" value="RNA_pol_sigma70_r4_t2"/>
</dbReference>
<protein>
    <submittedName>
        <fullName evidence="7">RNA polymerase sigma-70 factor</fullName>
    </submittedName>
</protein>
<dbReference type="InterPro" id="IPR013325">
    <property type="entry name" value="RNA_pol_sigma_r2"/>
</dbReference>
<gene>
    <name evidence="7" type="ORF">WJU16_16570</name>
</gene>
<dbReference type="PANTHER" id="PTHR43133">
    <property type="entry name" value="RNA POLYMERASE ECF-TYPE SIGMA FACTO"/>
    <property type="match status" value="1"/>
</dbReference>
<dbReference type="Gene3D" id="1.10.10.10">
    <property type="entry name" value="Winged helix-like DNA-binding domain superfamily/Winged helix DNA-binding domain"/>
    <property type="match status" value="1"/>
</dbReference>
<keyword evidence="4" id="KW-0804">Transcription</keyword>
<dbReference type="EMBL" id="CP149822">
    <property type="protein sequence ID" value="WZN39616.1"/>
    <property type="molecule type" value="Genomic_DNA"/>
</dbReference>
<dbReference type="CDD" id="cd06171">
    <property type="entry name" value="Sigma70_r4"/>
    <property type="match status" value="1"/>
</dbReference>
<dbReference type="NCBIfam" id="TIGR02985">
    <property type="entry name" value="Sig70_bacteroi1"/>
    <property type="match status" value="1"/>
</dbReference>
<dbReference type="InterPro" id="IPR014327">
    <property type="entry name" value="RNA_pol_sigma70_bacteroid"/>
</dbReference>
<dbReference type="InterPro" id="IPR039425">
    <property type="entry name" value="RNA_pol_sigma-70-like"/>
</dbReference>
<feature type="domain" description="RNA polymerase sigma-70 region 2" evidence="5">
    <location>
        <begin position="26"/>
        <end position="93"/>
    </location>
</feature>
<evidence type="ECO:0000259" key="6">
    <source>
        <dbReference type="Pfam" id="PF08281"/>
    </source>
</evidence>